<dbReference type="EC" id="3.1.1.11" evidence="3"/>
<dbReference type="InterPro" id="IPR000070">
    <property type="entry name" value="Pectinesterase_cat"/>
</dbReference>
<evidence type="ECO:0000256" key="5">
    <source>
        <dbReference type="ARBA" id="ARBA00023085"/>
    </source>
</evidence>
<feature type="domain" description="Pectinesterase catalytic" evidence="7">
    <location>
        <begin position="16"/>
        <end position="122"/>
    </location>
</feature>
<proteinExistence type="inferred from homology"/>
<evidence type="ECO:0000313" key="9">
    <source>
        <dbReference type="Proteomes" id="UP000886520"/>
    </source>
</evidence>
<dbReference type="PANTHER" id="PTHR31321">
    <property type="entry name" value="ACYL-COA THIOESTER HYDROLASE YBHC-RELATED"/>
    <property type="match status" value="1"/>
</dbReference>
<dbReference type="Gene3D" id="2.160.20.10">
    <property type="entry name" value="Single-stranded right-handed beta-helix, Pectin lyase-like"/>
    <property type="match status" value="1"/>
</dbReference>
<evidence type="ECO:0000256" key="6">
    <source>
        <dbReference type="SAM" id="MobiDB-lite"/>
    </source>
</evidence>
<evidence type="ECO:0000256" key="4">
    <source>
        <dbReference type="ARBA" id="ARBA00022801"/>
    </source>
</evidence>
<comment type="similarity">
    <text evidence="2">Belongs to the pectinesterase family.</text>
</comment>
<keyword evidence="4" id="KW-0378">Hydrolase</keyword>
<protein>
    <recommendedName>
        <fullName evidence="3">pectinesterase</fullName>
        <ecNumber evidence="3">3.1.1.11</ecNumber>
    </recommendedName>
</protein>
<dbReference type="SUPFAM" id="SSF51126">
    <property type="entry name" value="Pectin lyase-like"/>
    <property type="match status" value="1"/>
</dbReference>
<evidence type="ECO:0000256" key="3">
    <source>
        <dbReference type="ARBA" id="ARBA00013229"/>
    </source>
</evidence>
<dbReference type="InterPro" id="IPR012334">
    <property type="entry name" value="Pectin_lyas_fold"/>
</dbReference>
<accession>A0A9D4UHR8</accession>
<reference evidence="8" key="1">
    <citation type="submission" date="2021-01" db="EMBL/GenBank/DDBJ databases">
        <title>Adiantum capillus-veneris genome.</title>
        <authorList>
            <person name="Fang Y."/>
            <person name="Liao Q."/>
        </authorList>
    </citation>
    <scope>NUCLEOTIDE SEQUENCE</scope>
    <source>
        <strain evidence="8">H3</strain>
        <tissue evidence="8">Leaf</tissue>
    </source>
</reference>
<feature type="region of interest" description="Disordered" evidence="6">
    <location>
        <begin position="118"/>
        <end position="149"/>
    </location>
</feature>
<gene>
    <name evidence="8" type="ORF">GOP47_0016400</name>
</gene>
<name>A0A9D4UHR8_ADICA</name>
<feature type="compositionally biased region" description="Acidic residues" evidence="6">
    <location>
        <begin position="126"/>
        <end position="141"/>
    </location>
</feature>
<dbReference type="GO" id="GO:0030599">
    <property type="term" value="F:pectinesterase activity"/>
    <property type="evidence" value="ECO:0007669"/>
    <property type="project" value="UniProtKB-EC"/>
</dbReference>
<evidence type="ECO:0000313" key="8">
    <source>
        <dbReference type="EMBL" id="KAI5068055.1"/>
    </source>
</evidence>
<dbReference type="EMBL" id="JABFUD020000016">
    <property type="protein sequence ID" value="KAI5068055.1"/>
    <property type="molecule type" value="Genomic_DNA"/>
</dbReference>
<evidence type="ECO:0000256" key="1">
    <source>
        <dbReference type="ARBA" id="ARBA00005184"/>
    </source>
</evidence>
<comment type="caution">
    <text evidence="8">The sequence shown here is derived from an EMBL/GenBank/DDBJ whole genome shotgun (WGS) entry which is preliminary data.</text>
</comment>
<dbReference type="InterPro" id="IPR011050">
    <property type="entry name" value="Pectin_lyase_fold/virulence"/>
</dbReference>
<keyword evidence="5" id="KW-0063">Aspartyl esterase</keyword>
<dbReference type="GO" id="GO:0042545">
    <property type="term" value="P:cell wall modification"/>
    <property type="evidence" value="ECO:0007669"/>
    <property type="project" value="InterPro"/>
</dbReference>
<dbReference type="AlphaFoldDB" id="A0A9D4UHR8"/>
<comment type="pathway">
    <text evidence="1">Glycan metabolism; pectin degradation; 2-dehydro-3-deoxy-D-gluconate from pectin: step 1/5.</text>
</comment>
<dbReference type="PANTHER" id="PTHR31321:SF12">
    <property type="entry name" value="PECTINESTERASE 31"/>
    <property type="match status" value="1"/>
</dbReference>
<organism evidence="8 9">
    <name type="scientific">Adiantum capillus-veneris</name>
    <name type="common">Maidenhair fern</name>
    <dbReference type="NCBI Taxonomy" id="13818"/>
    <lineage>
        <taxon>Eukaryota</taxon>
        <taxon>Viridiplantae</taxon>
        <taxon>Streptophyta</taxon>
        <taxon>Embryophyta</taxon>
        <taxon>Tracheophyta</taxon>
        <taxon>Polypodiopsida</taxon>
        <taxon>Polypodiidae</taxon>
        <taxon>Polypodiales</taxon>
        <taxon>Pteridineae</taxon>
        <taxon>Pteridaceae</taxon>
        <taxon>Vittarioideae</taxon>
        <taxon>Adiantum</taxon>
    </lineage>
</organism>
<evidence type="ECO:0000259" key="7">
    <source>
        <dbReference type="Pfam" id="PF01095"/>
    </source>
</evidence>
<dbReference type="Pfam" id="PF01095">
    <property type="entry name" value="Pectinesterase"/>
    <property type="match status" value="1"/>
</dbReference>
<sequence>MPTAAALPHAGRVLEVSSDGSGFFRTLQDAIDAVPLRNKERVIIHVAPGVYKQPIYIPKSKNMIIFLGDCAETTILTWANTATNIQHHQRSEVIGTGTFACGTVIVEGEDFIAQGITFENSSPKEDLDDTIEEKDEIETTEEESHALQT</sequence>
<dbReference type="OrthoDB" id="2019149at2759"/>
<evidence type="ECO:0000256" key="2">
    <source>
        <dbReference type="ARBA" id="ARBA00008891"/>
    </source>
</evidence>
<dbReference type="GO" id="GO:0045490">
    <property type="term" value="P:pectin catabolic process"/>
    <property type="evidence" value="ECO:0007669"/>
    <property type="project" value="TreeGrafter"/>
</dbReference>
<keyword evidence="9" id="KW-1185">Reference proteome</keyword>
<dbReference type="Proteomes" id="UP000886520">
    <property type="component" value="Chromosome 16"/>
</dbReference>